<dbReference type="GO" id="GO:0005886">
    <property type="term" value="C:plasma membrane"/>
    <property type="evidence" value="ECO:0007669"/>
    <property type="project" value="UniProtKB-SubCell"/>
</dbReference>
<dbReference type="Proteomes" id="UP000031488">
    <property type="component" value="Unassembled WGS sequence"/>
</dbReference>
<accession>A0A0B9AKK1</accession>
<reference evidence="8 9" key="1">
    <citation type="submission" date="2014-11" db="EMBL/GenBank/DDBJ databases">
        <title>Draft Genome Sequence of Brevibacterium linens AE038-8.</title>
        <authorList>
            <person name="Maizel D."/>
            <person name="Utturkar S.M."/>
            <person name="Brown S.D."/>
            <person name="Ferrero M."/>
            <person name="Rosen B.P."/>
        </authorList>
    </citation>
    <scope>NUCLEOTIDE SEQUENCE [LARGE SCALE GENOMIC DNA]</scope>
    <source>
        <strain evidence="8 9">AE038-8</strain>
    </source>
</reference>
<feature type="transmembrane region" description="Helical" evidence="7">
    <location>
        <begin position="145"/>
        <end position="168"/>
    </location>
</feature>
<feature type="transmembrane region" description="Helical" evidence="7">
    <location>
        <begin position="377"/>
        <end position="400"/>
    </location>
</feature>
<feature type="transmembrane region" description="Helical" evidence="7">
    <location>
        <begin position="174"/>
        <end position="193"/>
    </location>
</feature>
<feature type="compositionally biased region" description="Basic and acidic residues" evidence="6">
    <location>
        <begin position="439"/>
        <end position="453"/>
    </location>
</feature>
<evidence type="ECO:0000256" key="2">
    <source>
        <dbReference type="ARBA" id="ARBA00022475"/>
    </source>
</evidence>
<gene>
    <name evidence="8" type="ORF">AE0388_3336</name>
</gene>
<protein>
    <submittedName>
        <fullName evidence="8">Polysaccharide biosynthesis protein</fullName>
    </submittedName>
</protein>
<organism evidence="8 9">
    <name type="scientific">Brevibacterium linens</name>
    <dbReference type="NCBI Taxonomy" id="1703"/>
    <lineage>
        <taxon>Bacteria</taxon>
        <taxon>Bacillati</taxon>
        <taxon>Actinomycetota</taxon>
        <taxon>Actinomycetes</taxon>
        <taxon>Micrococcales</taxon>
        <taxon>Brevibacteriaceae</taxon>
        <taxon>Brevibacterium</taxon>
    </lineage>
</organism>
<evidence type="ECO:0000256" key="7">
    <source>
        <dbReference type="SAM" id="Phobius"/>
    </source>
</evidence>
<feature type="transmembrane region" description="Helical" evidence="7">
    <location>
        <begin position="112"/>
        <end position="133"/>
    </location>
</feature>
<comment type="caution">
    <text evidence="8">The sequence shown here is derived from an EMBL/GenBank/DDBJ whole genome shotgun (WGS) entry which is preliminary data.</text>
</comment>
<keyword evidence="5 7" id="KW-0472">Membrane</keyword>
<evidence type="ECO:0000256" key="4">
    <source>
        <dbReference type="ARBA" id="ARBA00022989"/>
    </source>
</evidence>
<sequence length="453" mass="48050">MSISEGQRSTKFAAAVLVAAQILAAGGAVAVNLLAAVVLSPAGRGDLAFALQLAYFLSVFAVMGLERPFIASRSGAFGTEYRVFARMVTPGTLCVLPIAFIAAALSPFSTRWMWLGVIAIAAYVALNSLVHALRVAYVCSREWKWFAVNAIATQLIIVVGAVLLVLIGVNDPVVWMWAYAVSAVPTVVLLSVAPRPPKHLEPTRAEKRGLRKRGWVLLPSEFSNSAMLRSDRLLLPILSSSAALGLYVTVATVLEMATWPVQQWVDASLRSWSQGFSSHSFPVVRIIARSVLLLVASAAVLAVAAYAMIVFVLPESYAPAAAAIIPLAISAVIFGITRVQQGLLIAADSPGTVSVVEIIGTVASLIAYITLIPHYGMFGAAYGSIIGYAVCAAAGAFTLLRVIKRKSQQSHTAGLGDDEISGGANLTDIESATAMPARADVELRDRYPDRTRK</sequence>
<comment type="subcellular location">
    <subcellularLocation>
        <location evidence="1">Cell membrane</location>
        <topology evidence="1">Multi-pass membrane protein</topology>
    </subcellularLocation>
</comment>
<feature type="transmembrane region" description="Helical" evidence="7">
    <location>
        <begin position="351"/>
        <end position="371"/>
    </location>
</feature>
<evidence type="ECO:0000313" key="9">
    <source>
        <dbReference type="Proteomes" id="UP000031488"/>
    </source>
</evidence>
<proteinExistence type="predicted"/>
<keyword evidence="3 7" id="KW-0812">Transmembrane</keyword>
<keyword evidence="9" id="KW-1185">Reference proteome</keyword>
<dbReference type="EMBL" id="JTJZ01000022">
    <property type="protein sequence ID" value="KHS51264.1"/>
    <property type="molecule type" value="Genomic_DNA"/>
</dbReference>
<feature type="transmembrane region" description="Helical" evidence="7">
    <location>
        <begin position="12"/>
        <end position="35"/>
    </location>
</feature>
<dbReference type="InterPro" id="IPR050833">
    <property type="entry name" value="Poly_Biosynth_Transport"/>
</dbReference>
<feature type="transmembrane region" description="Helical" evidence="7">
    <location>
        <begin position="47"/>
        <end position="66"/>
    </location>
</feature>
<feature type="transmembrane region" description="Helical" evidence="7">
    <location>
        <begin position="291"/>
        <end position="313"/>
    </location>
</feature>
<evidence type="ECO:0000256" key="5">
    <source>
        <dbReference type="ARBA" id="ARBA00023136"/>
    </source>
</evidence>
<evidence type="ECO:0000313" key="8">
    <source>
        <dbReference type="EMBL" id="KHS51264.1"/>
    </source>
</evidence>
<dbReference type="PATRIC" id="fig|1703.6.peg.3295"/>
<dbReference type="PANTHER" id="PTHR30250">
    <property type="entry name" value="PST FAMILY PREDICTED COLANIC ACID TRANSPORTER"/>
    <property type="match status" value="1"/>
</dbReference>
<feature type="region of interest" description="Disordered" evidence="6">
    <location>
        <begin position="429"/>
        <end position="453"/>
    </location>
</feature>
<evidence type="ECO:0000256" key="6">
    <source>
        <dbReference type="SAM" id="MobiDB-lite"/>
    </source>
</evidence>
<name>A0A0B9AKK1_BRELN</name>
<keyword evidence="4 7" id="KW-1133">Transmembrane helix</keyword>
<keyword evidence="2" id="KW-1003">Cell membrane</keyword>
<dbReference type="OrthoDB" id="3281634at2"/>
<evidence type="ECO:0000256" key="1">
    <source>
        <dbReference type="ARBA" id="ARBA00004651"/>
    </source>
</evidence>
<feature type="transmembrane region" description="Helical" evidence="7">
    <location>
        <begin position="87"/>
        <end position="106"/>
    </location>
</feature>
<dbReference type="AlphaFoldDB" id="A0A0B9AKK1"/>
<feature type="transmembrane region" description="Helical" evidence="7">
    <location>
        <begin position="319"/>
        <end position="339"/>
    </location>
</feature>
<dbReference type="RefSeq" id="WP_082019098.1">
    <property type="nucleotide sequence ID" value="NZ_JTJZ01000022.1"/>
</dbReference>
<dbReference type="PANTHER" id="PTHR30250:SF11">
    <property type="entry name" value="O-ANTIGEN TRANSPORTER-RELATED"/>
    <property type="match status" value="1"/>
</dbReference>
<evidence type="ECO:0000256" key="3">
    <source>
        <dbReference type="ARBA" id="ARBA00022692"/>
    </source>
</evidence>